<name>A0A838XWB2_9HYPH</name>
<organism evidence="2 3">
    <name type="scientific">Stappia taiwanensis</name>
    <dbReference type="NCBI Taxonomy" id="992267"/>
    <lineage>
        <taxon>Bacteria</taxon>
        <taxon>Pseudomonadati</taxon>
        <taxon>Pseudomonadota</taxon>
        <taxon>Alphaproteobacteria</taxon>
        <taxon>Hyphomicrobiales</taxon>
        <taxon>Stappiaceae</taxon>
        <taxon>Stappia</taxon>
    </lineage>
</organism>
<protein>
    <submittedName>
        <fullName evidence="2">Uncharacterized protein</fullName>
    </submittedName>
</protein>
<evidence type="ECO:0000313" key="2">
    <source>
        <dbReference type="EMBL" id="MBA4613311.1"/>
    </source>
</evidence>
<dbReference type="AlphaFoldDB" id="A0A838XWB2"/>
<evidence type="ECO:0000313" key="3">
    <source>
        <dbReference type="Proteomes" id="UP000559404"/>
    </source>
</evidence>
<evidence type="ECO:0000256" key="1">
    <source>
        <dbReference type="SAM" id="SignalP"/>
    </source>
</evidence>
<proteinExistence type="predicted"/>
<reference evidence="2 3" key="2">
    <citation type="submission" date="2020-08" db="EMBL/GenBank/DDBJ databases">
        <title>Stappia taiwanensis sp. nov., isolated from a coastal thermal spring.</title>
        <authorList>
            <person name="Kampfer P."/>
        </authorList>
    </citation>
    <scope>NUCLEOTIDE SEQUENCE [LARGE SCALE GENOMIC DNA]</scope>
    <source>
        <strain evidence="2 3">DSM 23284</strain>
    </source>
</reference>
<reference evidence="2 3" key="1">
    <citation type="submission" date="2020-07" db="EMBL/GenBank/DDBJ databases">
        <authorList>
            <person name="Li M."/>
        </authorList>
    </citation>
    <scope>NUCLEOTIDE SEQUENCE [LARGE SCALE GENOMIC DNA]</scope>
    <source>
        <strain evidence="2 3">DSM 23284</strain>
    </source>
</reference>
<keyword evidence="1" id="KW-0732">Signal</keyword>
<dbReference type="RefSeq" id="WP_181761503.1">
    <property type="nucleotide sequence ID" value="NZ_BMCR01000001.1"/>
</dbReference>
<gene>
    <name evidence="2" type="ORF">H1W37_16750</name>
</gene>
<dbReference type="Proteomes" id="UP000559404">
    <property type="component" value="Unassembled WGS sequence"/>
</dbReference>
<comment type="caution">
    <text evidence="2">The sequence shown here is derived from an EMBL/GenBank/DDBJ whole genome shotgun (WGS) entry which is preliminary data.</text>
</comment>
<feature type="chain" id="PRO_5032484081" evidence="1">
    <location>
        <begin position="27"/>
        <end position="394"/>
    </location>
</feature>
<feature type="signal peptide" evidence="1">
    <location>
        <begin position="1"/>
        <end position="26"/>
    </location>
</feature>
<dbReference type="EMBL" id="JACEON010000017">
    <property type="protein sequence ID" value="MBA4613311.1"/>
    <property type="molecule type" value="Genomic_DNA"/>
</dbReference>
<accession>A0A838XWB2</accession>
<keyword evidence="3" id="KW-1185">Reference proteome</keyword>
<sequence length="394" mass="41482">MLHYPSRTAMALVLACPLLLPSAGFAFEASDNAIAQRFLETVEAGDAVVTGYKSVESANDTVTITGLEATLEDDDEARLTINETLLSGAKILENGRLSVVTMTLKGVSIEDDDDDDVRITVKTINVADAVLPSPEEVEAEGSADAVAPSYSRAELVDMLIDAGEEGQVPVARVLMQIDSMDGDLPTAGSVQAEGITIAAASLDDDGKKAMTDLGYESITLSLEMQANWDPDGGVLSLNTLKVSGEEAATLIASLRMSGVTREVMAELEKAQDNPEQAMGLMQNLLVDQISIRIDNDSLVDRVLDKQAKEAGSSREEFVGQLTGALPLMLSVINNADFQKKVASAATAFLKDPKSLTAKAAPPAPVPFAQILGTAMMAPQSLPDILGVSISANED</sequence>